<dbReference type="GO" id="GO:0004519">
    <property type="term" value="F:endonuclease activity"/>
    <property type="evidence" value="ECO:0007669"/>
    <property type="project" value="UniProtKB-KW"/>
</dbReference>
<dbReference type="SUPFAM" id="SSF56672">
    <property type="entry name" value="DNA/RNA polymerases"/>
    <property type="match status" value="1"/>
</dbReference>
<reference evidence="9" key="1">
    <citation type="submission" date="2013-04" db="EMBL/GenBank/DDBJ databases">
        <authorList>
            <person name="Qu J."/>
            <person name="Murali S.C."/>
            <person name="Bandaranaike D."/>
            <person name="Bellair M."/>
            <person name="Blankenburg K."/>
            <person name="Chao H."/>
            <person name="Dinh H."/>
            <person name="Doddapaneni H."/>
            <person name="Downs B."/>
            <person name="Dugan-Rocha S."/>
            <person name="Elkadiri S."/>
            <person name="Gnanaolivu R.D."/>
            <person name="Hernandez B."/>
            <person name="Javaid M."/>
            <person name="Jayaseelan J.C."/>
            <person name="Lee S."/>
            <person name="Li M."/>
            <person name="Ming W."/>
            <person name="Munidasa M."/>
            <person name="Muniz J."/>
            <person name="Nguyen L."/>
            <person name="Ongeri F."/>
            <person name="Osuji N."/>
            <person name="Pu L.-L."/>
            <person name="Puazo M."/>
            <person name="Qu C."/>
            <person name="Quiroz J."/>
            <person name="Raj R."/>
            <person name="Weissenberger G."/>
            <person name="Xin Y."/>
            <person name="Zou X."/>
            <person name="Han Y."/>
            <person name="Richards S."/>
            <person name="Worley K."/>
            <person name="Muzny D."/>
            <person name="Gibbs R."/>
        </authorList>
    </citation>
    <scope>NUCLEOTIDE SEQUENCE</scope>
    <source>
        <strain evidence="9">Sampled in the wild</strain>
    </source>
</reference>
<feature type="region of interest" description="Disordered" evidence="7">
    <location>
        <begin position="566"/>
        <end position="642"/>
    </location>
</feature>
<name>A0A8K0KBB6_LADFU</name>
<dbReference type="InterPro" id="IPR041373">
    <property type="entry name" value="RT_RNaseH"/>
</dbReference>
<dbReference type="GO" id="GO:0003964">
    <property type="term" value="F:RNA-directed DNA polymerase activity"/>
    <property type="evidence" value="ECO:0007669"/>
    <property type="project" value="UniProtKB-KW"/>
</dbReference>
<evidence type="ECO:0000256" key="3">
    <source>
        <dbReference type="ARBA" id="ARBA00022722"/>
    </source>
</evidence>
<protein>
    <recommendedName>
        <fullName evidence="8">Reverse transcriptase RNase H-like domain-containing protein</fullName>
    </recommendedName>
</protein>
<dbReference type="Pfam" id="PF17917">
    <property type="entry name" value="RT_RNaseH"/>
    <property type="match status" value="1"/>
</dbReference>
<feature type="compositionally biased region" description="Pro residues" evidence="7">
    <location>
        <begin position="401"/>
        <end position="421"/>
    </location>
</feature>
<evidence type="ECO:0000256" key="6">
    <source>
        <dbReference type="ARBA" id="ARBA00022918"/>
    </source>
</evidence>
<gene>
    <name evidence="9" type="ORF">J437_LFUL010750</name>
</gene>
<evidence type="ECO:0000256" key="2">
    <source>
        <dbReference type="ARBA" id="ARBA00022695"/>
    </source>
</evidence>
<dbReference type="AlphaFoldDB" id="A0A8K0KBB6"/>
<proteinExistence type="predicted"/>
<evidence type="ECO:0000313" key="9">
    <source>
        <dbReference type="EMBL" id="KAG8231775.1"/>
    </source>
</evidence>
<feature type="compositionally biased region" description="Low complexity" evidence="7">
    <location>
        <begin position="614"/>
        <end position="642"/>
    </location>
</feature>
<dbReference type="Proteomes" id="UP000792457">
    <property type="component" value="Unassembled WGS sequence"/>
</dbReference>
<comment type="caution">
    <text evidence="9">The sequence shown here is derived from an EMBL/GenBank/DDBJ whole genome shotgun (WGS) entry which is preliminary data.</text>
</comment>
<accession>A0A8K0KBB6</accession>
<keyword evidence="6" id="KW-0695">RNA-directed DNA polymerase</keyword>
<dbReference type="CDD" id="cd09274">
    <property type="entry name" value="RNase_HI_RT_Ty3"/>
    <property type="match status" value="1"/>
</dbReference>
<feature type="region of interest" description="Disordered" evidence="7">
    <location>
        <begin position="401"/>
        <end position="441"/>
    </location>
</feature>
<evidence type="ECO:0000256" key="5">
    <source>
        <dbReference type="ARBA" id="ARBA00022801"/>
    </source>
</evidence>
<evidence type="ECO:0000259" key="8">
    <source>
        <dbReference type="Pfam" id="PF17917"/>
    </source>
</evidence>
<dbReference type="InterPro" id="IPR043502">
    <property type="entry name" value="DNA/RNA_pol_sf"/>
</dbReference>
<feature type="region of interest" description="Disordered" evidence="7">
    <location>
        <begin position="494"/>
        <end position="532"/>
    </location>
</feature>
<dbReference type="PRINTS" id="PR01217">
    <property type="entry name" value="PRICHEXTENSN"/>
</dbReference>
<keyword evidence="3" id="KW-0540">Nuclease</keyword>
<keyword evidence="2" id="KW-0548">Nucleotidyltransferase</keyword>
<feature type="region of interest" description="Disordered" evidence="7">
    <location>
        <begin position="352"/>
        <end position="380"/>
    </location>
</feature>
<keyword evidence="5" id="KW-0378">Hydrolase</keyword>
<dbReference type="GO" id="GO:0016787">
    <property type="term" value="F:hydrolase activity"/>
    <property type="evidence" value="ECO:0007669"/>
    <property type="project" value="UniProtKB-KW"/>
</dbReference>
<feature type="domain" description="Reverse transcriptase RNase H-like" evidence="8">
    <location>
        <begin position="59"/>
        <end position="159"/>
    </location>
</feature>
<dbReference type="PANTHER" id="PTHR34072:SF52">
    <property type="entry name" value="RIBONUCLEASE H"/>
    <property type="match status" value="1"/>
</dbReference>
<dbReference type="OrthoDB" id="425619at2759"/>
<keyword evidence="1" id="KW-0808">Transferase</keyword>
<reference evidence="9" key="2">
    <citation type="submission" date="2017-10" db="EMBL/GenBank/DDBJ databases">
        <title>Ladona fulva Genome sequencing and assembly.</title>
        <authorList>
            <person name="Murali S."/>
            <person name="Richards S."/>
            <person name="Bandaranaike D."/>
            <person name="Bellair M."/>
            <person name="Blankenburg K."/>
            <person name="Chao H."/>
            <person name="Dinh H."/>
            <person name="Doddapaneni H."/>
            <person name="Dugan-Rocha S."/>
            <person name="Elkadiri S."/>
            <person name="Gnanaolivu R."/>
            <person name="Hernandez B."/>
            <person name="Skinner E."/>
            <person name="Javaid M."/>
            <person name="Lee S."/>
            <person name="Li M."/>
            <person name="Ming W."/>
            <person name="Munidasa M."/>
            <person name="Muniz J."/>
            <person name="Nguyen L."/>
            <person name="Hughes D."/>
            <person name="Osuji N."/>
            <person name="Pu L.-L."/>
            <person name="Puazo M."/>
            <person name="Qu C."/>
            <person name="Quiroz J."/>
            <person name="Raj R."/>
            <person name="Weissenberger G."/>
            <person name="Xin Y."/>
            <person name="Zou X."/>
            <person name="Han Y."/>
            <person name="Worley K."/>
            <person name="Muzny D."/>
            <person name="Gibbs R."/>
        </authorList>
    </citation>
    <scope>NUCLEOTIDE SEQUENCE</scope>
    <source>
        <strain evidence="9">Sampled in the wild</strain>
    </source>
</reference>
<evidence type="ECO:0000256" key="7">
    <source>
        <dbReference type="SAM" id="MobiDB-lite"/>
    </source>
</evidence>
<feature type="compositionally biased region" description="Pro residues" evidence="7">
    <location>
        <begin position="352"/>
        <end position="361"/>
    </location>
</feature>
<keyword evidence="10" id="KW-1185">Reference proteome</keyword>
<evidence type="ECO:0000313" key="10">
    <source>
        <dbReference type="Proteomes" id="UP000792457"/>
    </source>
</evidence>
<sequence length="642" mass="69567">MTLGPDYFSFHARPDCCWPYEKPVYEQDAGLVDASLQSLFNESSSTSNSSLNEGKDQWAEFHLFVGASHLALVAVLNHEIDGKFVPVAYASKTLNPHEQKLSSCKLQCMACTWAVDKFKEYIQVMPFHPYTDNGAFTWLFSHPKQLGKIGHMVLKLPTYKFTVHHVKGNINLPTDCLSHVTFNQPFPESGITCFLHKVPLSFVDIRAHQKQDPFCLDLLKKLSSLKLSVFKVNGRSLSPLCYHSGQAPNNTGEKATIAILSAIPMMLNFPNDTPDSTMTCPLWDGAWEPHRNGKHLRCATEQRMSSGVILPCILRANYYYFRVRIVLLRSPPASFYLFGVYADGIQWFTGPPPPLPSPPTVAPSSSSEGNLPTPPIAPDDEDPCPGRVALPWCVRLPPLPLPPPPSSSPPPPPIPPSPPFPDGKSLLNSGQQLQKKPKRWGNGGDFFHWTTKICSPRINSLVRRIFDCICSMAALVLAASGVSAAVHNDPLKSTSSIEADETGGGVGEGQPVSTRPTDTEDPGPEPDPFGTESESYRILLRSAEPHSLLLRTVVGGRDGGWECGGDIGGGRGGERQGLRGRGLLSGHRGGYPRKVRGTCLCTPASPTARPPPSLTRGGTAHPSPAAPTAAATLSRTAPGKDS</sequence>
<evidence type="ECO:0000256" key="4">
    <source>
        <dbReference type="ARBA" id="ARBA00022759"/>
    </source>
</evidence>
<dbReference type="Gene3D" id="3.10.20.370">
    <property type="match status" value="1"/>
</dbReference>
<dbReference type="PANTHER" id="PTHR34072">
    <property type="entry name" value="ENZYMATIC POLYPROTEIN-RELATED"/>
    <property type="match status" value="1"/>
</dbReference>
<dbReference type="EMBL" id="KZ308573">
    <property type="protein sequence ID" value="KAG8231775.1"/>
    <property type="molecule type" value="Genomic_DNA"/>
</dbReference>
<keyword evidence="4" id="KW-0255">Endonuclease</keyword>
<organism evidence="9 10">
    <name type="scientific">Ladona fulva</name>
    <name type="common">Scarce chaser dragonfly</name>
    <name type="synonym">Libellula fulva</name>
    <dbReference type="NCBI Taxonomy" id="123851"/>
    <lineage>
        <taxon>Eukaryota</taxon>
        <taxon>Metazoa</taxon>
        <taxon>Ecdysozoa</taxon>
        <taxon>Arthropoda</taxon>
        <taxon>Hexapoda</taxon>
        <taxon>Insecta</taxon>
        <taxon>Pterygota</taxon>
        <taxon>Palaeoptera</taxon>
        <taxon>Odonata</taxon>
        <taxon>Epiprocta</taxon>
        <taxon>Anisoptera</taxon>
        <taxon>Libelluloidea</taxon>
        <taxon>Libellulidae</taxon>
        <taxon>Ladona</taxon>
    </lineage>
</organism>
<evidence type="ECO:0000256" key="1">
    <source>
        <dbReference type="ARBA" id="ARBA00022679"/>
    </source>
</evidence>